<evidence type="ECO:0000256" key="1">
    <source>
        <dbReference type="SAM" id="Phobius"/>
    </source>
</evidence>
<keyword evidence="1" id="KW-0472">Membrane</keyword>
<feature type="transmembrane region" description="Helical" evidence="1">
    <location>
        <begin position="50"/>
        <end position="72"/>
    </location>
</feature>
<dbReference type="EMBL" id="JTDO01000005">
    <property type="protein sequence ID" value="KLT73120.1"/>
    <property type="molecule type" value="Genomic_DNA"/>
</dbReference>
<protein>
    <submittedName>
        <fullName evidence="2">Uncharacterized protein</fullName>
    </submittedName>
</protein>
<dbReference type="AlphaFoldDB" id="A0A0J0YSJ2"/>
<sequence length="154" mass="18131">MKKPSFIFHFFCTSLTFFIISYIFFAYLLLSINYKEGNIFETIIDYITGSFGAAFIAYLYFFLALLIIATLRYFIKNKIVNLVSTFLLLFCYGYGLFIGFSDNQYRPIHIPIFKTKEIYLIASIISSIIFLILLNIITKLINSYINRRKNNMKF</sequence>
<dbReference type="Proteomes" id="UP000036027">
    <property type="component" value="Unassembled WGS sequence"/>
</dbReference>
<keyword evidence="1" id="KW-0812">Transmembrane</keyword>
<comment type="caution">
    <text evidence="2">The sequence shown here is derived from an EMBL/GenBank/DDBJ whole genome shotgun (WGS) entry which is preliminary data.</text>
</comment>
<organism evidence="2 3">
    <name type="scientific">Neisseria arctica</name>
    <dbReference type="NCBI Taxonomy" id="1470200"/>
    <lineage>
        <taxon>Bacteria</taxon>
        <taxon>Pseudomonadati</taxon>
        <taxon>Pseudomonadota</taxon>
        <taxon>Betaproteobacteria</taxon>
        <taxon>Neisseriales</taxon>
        <taxon>Neisseriaceae</taxon>
        <taxon>Neisseria</taxon>
    </lineage>
</organism>
<accession>A0A0J0YSJ2</accession>
<feature type="transmembrane region" description="Helical" evidence="1">
    <location>
        <begin position="7"/>
        <end position="30"/>
    </location>
</feature>
<evidence type="ECO:0000313" key="3">
    <source>
        <dbReference type="Proteomes" id="UP000036027"/>
    </source>
</evidence>
<feature type="transmembrane region" description="Helical" evidence="1">
    <location>
        <begin position="118"/>
        <end position="138"/>
    </location>
</feature>
<dbReference type="RefSeq" id="WP_047760671.1">
    <property type="nucleotide sequence ID" value="NZ_CP091510.1"/>
</dbReference>
<keyword evidence="3" id="KW-1185">Reference proteome</keyword>
<dbReference type="PATRIC" id="fig|1470200.3.peg.1990"/>
<reference evidence="2 3" key="1">
    <citation type="submission" date="2014-11" db="EMBL/GenBank/DDBJ databases">
        <title>Genome of a novel goose pathogen.</title>
        <authorList>
            <person name="Hansen C.M."/>
            <person name="Hueffer K."/>
            <person name="Choi S.C."/>
        </authorList>
    </citation>
    <scope>NUCLEOTIDE SEQUENCE [LARGE SCALE GENOMIC DNA]</scope>
    <source>
        <strain evidence="2 3">KH1503</strain>
    </source>
</reference>
<keyword evidence="1" id="KW-1133">Transmembrane helix</keyword>
<proteinExistence type="predicted"/>
<feature type="transmembrane region" description="Helical" evidence="1">
    <location>
        <begin position="79"/>
        <end position="98"/>
    </location>
</feature>
<gene>
    <name evidence="2" type="ORF">PL75_04220</name>
</gene>
<name>A0A0J0YSJ2_9NEIS</name>
<evidence type="ECO:0000313" key="2">
    <source>
        <dbReference type="EMBL" id="KLT73120.1"/>
    </source>
</evidence>